<dbReference type="PANTHER" id="PTHR10424:SF73">
    <property type="entry name" value="ENDOGENOUS RETROVIRUS GROUP FC1 ENV POLYPROTEIN-RELATED"/>
    <property type="match status" value="1"/>
</dbReference>
<reference evidence="3" key="1">
    <citation type="submission" date="2025-08" db="UniProtKB">
        <authorList>
            <consortium name="Ensembl"/>
        </authorList>
    </citation>
    <scope>IDENTIFICATION</scope>
</reference>
<keyword evidence="2" id="KW-1133">Transmembrane helix</keyword>
<feature type="transmembrane region" description="Helical" evidence="2">
    <location>
        <begin position="344"/>
        <end position="366"/>
    </location>
</feature>
<dbReference type="Pfam" id="PF00429">
    <property type="entry name" value="TLV_coat"/>
    <property type="match status" value="1"/>
</dbReference>
<protein>
    <recommendedName>
        <fullName evidence="5">ERVV2 protein</fullName>
    </recommendedName>
</protein>
<evidence type="ECO:0000313" key="3">
    <source>
        <dbReference type="Ensembl" id="ENSANIP00000019791.1"/>
    </source>
</evidence>
<keyword evidence="1" id="KW-1015">Disulfide bond</keyword>
<keyword evidence="4" id="KW-1185">Reference proteome</keyword>
<keyword evidence="2" id="KW-0472">Membrane</keyword>
<dbReference type="InterPro" id="IPR018154">
    <property type="entry name" value="TLV/ENV_coat_polyprotein"/>
</dbReference>
<dbReference type="AlphaFoldDB" id="A0A8B9NB51"/>
<dbReference type="SUPFAM" id="SSF58069">
    <property type="entry name" value="Virus ectodomain"/>
    <property type="match status" value="1"/>
</dbReference>
<name>A0A8B9NB51_9AVES</name>
<evidence type="ECO:0000256" key="1">
    <source>
        <dbReference type="ARBA" id="ARBA00023157"/>
    </source>
</evidence>
<sequence>HGISILLIGHSQVSSWDQNLHLILTQNITQVLRKSDYWICTQMPTSGHSQVLPLIGVPLPINVSLFNNPQCGKGHPDNALWPSLSGKRQEGKLQVTMIKDILNSTVCLYGPGNDSLRCFPGCNRTGSYWKPTLSHIDTSNHFGLQVPEGSGWYRLCGTHARKVLPPNWQGACTLGVVVPNITIIDKLHEQRGWVKILLRQTRRVHNLLIDRPTGFHSFARWFIPWVGVSELEKAIVNISAVIEDIENRTTDAIQALQIEISSLSHEVMQNRMALDLLLASQGGVCTIVNTSCCTYVDQSGRISTDLAEIWKQTKFLHQVTKDNMSWGFEELWHKLTSWLPNWTWLKNLFIIAIIVICVCILACIMIQCCSWRYFEKVTFGMYFGTLEADC</sequence>
<dbReference type="Proteomes" id="UP000694541">
    <property type="component" value="Unplaced"/>
</dbReference>
<dbReference type="PANTHER" id="PTHR10424">
    <property type="entry name" value="VIRAL ENVELOPE PROTEIN"/>
    <property type="match status" value="1"/>
</dbReference>
<evidence type="ECO:0008006" key="5">
    <source>
        <dbReference type="Google" id="ProtNLM"/>
    </source>
</evidence>
<reference evidence="3" key="2">
    <citation type="submission" date="2025-09" db="UniProtKB">
        <authorList>
            <consortium name="Ensembl"/>
        </authorList>
    </citation>
    <scope>IDENTIFICATION</scope>
</reference>
<dbReference type="Ensembl" id="ENSANIT00000020457.1">
    <property type="protein sequence ID" value="ENSANIP00000019791.1"/>
    <property type="gene ID" value="ENSANIG00000013506.1"/>
</dbReference>
<accession>A0A8B9NB51</accession>
<proteinExistence type="predicted"/>
<evidence type="ECO:0000256" key="2">
    <source>
        <dbReference type="SAM" id="Phobius"/>
    </source>
</evidence>
<evidence type="ECO:0000313" key="4">
    <source>
        <dbReference type="Proteomes" id="UP000694541"/>
    </source>
</evidence>
<organism evidence="3 4">
    <name type="scientific">Accipiter nisus</name>
    <name type="common">Eurasian sparrowhawk</name>
    <dbReference type="NCBI Taxonomy" id="211598"/>
    <lineage>
        <taxon>Eukaryota</taxon>
        <taxon>Metazoa</taxon>
        <taxon>Chordata</taxon>
        <taxon>Craniata</taxon>
        <taxon>Vertebrata</taxon>
        <taxon>Euteleostomi</taxon>
        <taxon>Archelosauria</taxon>
        <taxon>Archosauria</taxon>
        <taxon>Dinosauria</taxon>
        <taxon>Saurischia</taxon>
        <taxon>Theropoda</taxon>
        <taxon>Coelurosauria</taxon>
        <taxon>Aves</taxon>
        <taxon>Neognathae</taxon>
        <taxon>Neoaves</taxon>
        <taxon>Telluraves</taxon>
        <taxon>Accipitrimorphae</taxon>
        <taxon>Accipitriformes</taxon>
        <taxon>Accipitridae</taxon>
        <taxon>Accipitrinae</taxon>
        <taxon>Accipiter</taxon>
    </lineage>
</organism>
<dbReference type="Gene3D" id="1.10.287.210">
    <property type="match status" value="1"/>
</dbReference>
<keyword evidence="2" id="KW-0812">Transmembrane</keyword>